<dbReference type="PROSITE" id="PS00606">
    <property type="entry name" value="KS3_1"/>
    <property type="match status" value="1"/>
</dbReference>
<dbReference type="Pfam" id="PF00109">
    <property type="entry name" value="ketoacyl-synt"/>
    <property type="match status" value="2"/>
</dbReference>
<dbReference type="Pfam" id="PF00698">
    <property type="entry name" value="Acyl_transf_1"/>
    <property type="match status" value="2"/>
</dbReference>
<dbReference type="Gene3D" id="3.40.47.10">
    <property type="match status" value="2"/>
</dbReference>
<dbReference type="PROSITE" id="PS52004">
    <property type="entry name" value="KS3_2"/>
    <property type="match status" value="2"/>
</dbReference>
<feature type="region of interest" description="Disordered" evidence="10">
    <location>
        <begin position="3139"/>
        <end position="3163"/>
    </location>
</feature>
<keyword evidence="4" id="KW-0597">Phosphoprotein</keyword>
<dbReference type="InterPro" id="IPR036291">
    <property type="entry name" value="NAD(P)-bd_dom_sf"/>
</dbReference>
<feature type="region of interest" description="Disordered" evidence="10">
    <location>
        <begin position="2217"/>
        <end position="2241"/>
    </location>
</feature>
<dbReference type="InterPro" id="IPR049552">
    <property type="entry name" value="PKS_DH_N"/>
</dbReference>
<organism evidence="14 15">
    <name type="scientific">Streptomyces amakusaensis</name>
    <dbReference type="NCBI Taxonomy" id="67271"/>
    <lineage>
        <taxon>Bacteria</taxon>
        <taxon>Bacillati</taxon>
        <taxon>Actinomycetota</taxon>
        <taxon>Actinomycetes</taxon>
        <taxon>Kitasatosporales</taxon>
        <taxon>Streptomycetaceae</taxon>
        <taxon>Streptomyces</taxon>
    </lineage>
</organism>
<dbReference type="InterPro" id="IPR055123">
    <property type="entry name" value="SpnB-like_Rossmann"/>
</dbReference>
<feature type="region of interest" description="N-terminal hotdog fold" evidence="9">
    <location>
        <begin position="935"/>
        <end position="1058"/>
    </location>
</feature>
<dbReference type="Gene3D" id="1.10.1200.10">
    <property type="entry name" value="ACP-like"/>
    <property type="match status" value="2"/>
</dbReference>
<evidence type="ECO:0000256" key="4">
    <source>
        <dbReference type="ARBA" id="ARBA00022553"/>
    </source>
</evidence>
<dbReference type="InterPro" id="IPR016036">
    <property type="entry name" value="Malonyl_transacylase_ACP-bd"/>
</dbReference>
<comment type="caution">
    <text evidence="9">Lacks conserved residue(s) required for the propagation of feature annotation.</text>
</comment>
<comment type="caution">
    <text evidence="14">The sequence shown here is derived from an EMBL/GenBank/DDBJ whole genome shotgun (WGS) entry which is preliminary data.</text>
</comment>
<dbReference type="Pfam" id="PF02801">
    <property type="entry name" value="Ketoacyl-synt_C"/>
    <property type="match status" value="2"/>
</dbReference>
<dbReference type="Pfam" id="PF16197">
    <property type="entry name" value="KAsynt_C_assoc"/>
    <property type="match status" value="2"/>
</dbReference>
<keyword evidence="6" id="KW-0045">Antibiotic biosynthesis</keyword>
<dbReference type="InterPro" id="IPR020841">
    <property type="entry name" value="PKS_Beta-ketoAc_synthase_dom"/>
</dbReference>
<dbReference type="PANTHER" id="PTHR43775">
    <property type="entry name" value="FATTY ACID SYNTHASE"/>
    <property type="match status" value="1"/>
</dbReference>
<dbReference type="InterPro" id="IPR014031">
    <property type="entry name" value="Ketoacyl_synth_C"/>
</dbReference>
<dbReference type="Proteomes" id="UP001596160">
    <property type="component" value="Unassembled WGS sequence"/>
</dbReference>
<proteinExistence type="predicted"/>
<feature type="domain" description="Ketosynthase family 3 (KS3)" evidence="12">
    <location>
        <begin position="1792"/>
        <end position="2218"/>
    </location>
</feature>
<feature type="domain" description="PKS/mFAS DH" evidence="13">
    <location>
        <begin position="935"/>
        <end position="1208"/>
    </location>
</feature>
<name>A0ABW0AG62_9ACTN</name>
<dbReference type="InterPro" id="IPR018201">
    <property type="entry name" value="Ketoacyl_synth_AS"/>
</dbReference>
<dbReference type="InterPro" id="IPR057326">
    <property type="entry name" value="KR_dom"/>
</dbReference>
<dbReference type="SMART" id="SM00825">
    <property type="entry name" value="PKS_KS"/>
    <property type="match status" value="2"/>
</dbReference>
<evidence type="ECO:0000259" key="12">
    <source>
        <dbReference type="PROSITE" id="PS52004"/>
    </source>
</evidence>
<dbReference type="InterPro" id="IPR036736">
    <property type="entry name" value="ACP-like_sf"/>
</dbReference>
<dbReference type="Gene3D" id="3.40.366.10">
    <property type="entry name" value="Malonyl-Coenzyme A Acyl Carrier Protein, domain 2"/>
    <property type="match status" value="2"/>
</dbReference>
<dbReference type="RefSeq" id="WP_344477865.1">
    <property type="nucleotide sequence ID" value="NZ_BAAASB010000009.1"/>
</dbReference>
<comment type="pathway">
    <text evidence="2">Antibiotic biosynthesis.</text>
</comment>
<dbReference type="Pfam" id="PF22953">
    <property type="entry name" value="SpnB_Rossmann"/>
    <property type="match status" value="2"/>
</dbReference>
<feature type="region of interest" description="N-terminal hotdog fold" evidence="9">
    <location>
        <begin position="2690"/>
        <end position="2813"/>
    </location>
</feature>
<gene>
    <name evidence="14" type="ORF">ACFPRH_13085</name>
</gene>
<feature type="domain" description="PKS/mFAS DH" evidence="13">
    <location>
        <begin position="2690"/>
        <end position="2963"/>
    </location>
</feature>
<dbReference type="Pfam" id="PF14765">
    <property type="entry name" value="PS-DH"/>
    <property type="match status" value="2"/>
</dbReference>
<evidence type="ECO:0000259" key="11">
    <source>
        <dbReference type="PROSITE" id="PS50075"/>
    </source>
</evidence>
<dbReference type="SUPFAM" id="SSF55048">
    <property type="entry name" value="Probable ACP-binding domain of malonyl-CoA ACP transacylase"/>
    <property type="match status" value="2"/>
</dbReference>
<dbReference type="InterPro" id="IPR042104">
    <property type="entry name" value="PKS_dehydratase_sf"/>
</dbReference>
<dbReference type="SUPFAM" id="SSF47336">
    <property type="entry name" value="ACP-like"/>
    <property type="match status" value="2"/>
</dbReference>
<dbReference type="SMART" id="SM00822">
    <property type="entry name" value="PKS_KR"/>
    <property type="match status" value="2"/>
</dbReference>
<keyword evidence="7" id="KW-0511">Multifunctional enzyme</keyword>
<keyword evidence="15" id="KW-1185">Reference proteome</keyword>
<dbReference type="Gene3D" id="3.30.70.3290">
    <property type="match status" value="2"/>
</dbReference>
<dbReference type="InterPro" id="IPR049900">
    <property type="entry name" value="PKS_mFAS_DH"/>
</dbReference>
<feature type="domain" description="Ketosynthase family 3 (KS3)" evidence="12">
    <location>
        <begin position="33"/>
        <end position="459"/>
    </location>
</feature>
<evidence type="ECO:0000256" key="2">
    <source>
        <dbReference type="ARBA" id="ARBA00004792"/>
    </source>
</evidence>
<keyword evidence="5" id="KW-0808">Transferase</keyword>
<sequence length="3602" mass="376410">MANEDKLREYLKQAIADTRRAERRLREHEDAAGEPIAVVAMGCRYPGGVRSPEDLWRLVADGRDAVSEFPEDRGWDLESLYDPDPEHHGTSYTREGGFLYDAPLFDPAFFGISPREALAMDPQQRILLETSWEVFERAGIDPTTLKGGSTGVFIGGGAHGYGPRLHESTEEVEGYLLVGGSPSVLSGRISYFYGFEGPAVTVDTACSSSLTSLHLAVQSLRSGESSLALSGGVLVMPLPGTFIEFSRQRGLAADGRCKSFAAAADGTGWSEGVGMILLERLSDARRNGHPVLAVVRGSAVNQDGASNGIAAPNGPSQQRVIRKALANARLSPGDVHLIEAHGTGTRLGDPIEAQALLATYGQDRPEGSVAHLGSLKSNIGHTQAAAGVGGVIKTVMALRHGLLPKTLHIDEPTPHVDWSEGAVELLTEARPWPETGAPRRAAVSSFGVSGTNAHVILEAAGEQPAPAGDEPVKAPPVAPWLLSAASPAALRDQADRLLALLDADPGADPTDIAYSLATGRARLEHGAAVVADGLEAARRGLRSLADGGTPAAVAPADGPGKIAFLFTGQGAQRIGMGRELHAGFPVFADAFDAVCAELDPHLDRPLREIVFAGADSPEAELLDRTGWTQPALFAVEVALFRLLEHWGVRPDYLLGHSIGELAAAHVAGVLSLPDAAKLVAARARLMQALPAGGAMVALQAGEDEVLTLLADHASSAGVAAVNAPSSVVVSGEEDAVLAVAERIAAQGRKTKRLQVSHAFHSPLMDGMLAEFERVAATLTYHAPAIPVVSNVTGALADPARLGTPDYWVRHVREAVRFADGLDTLRSLGVGALVELGPGGVLSALAAQNAPDSGDEGAALVTPLLRNDRTEPESLVAAVARLHHHGADIAWDRFFEGSGGHRVALPTYAFQRERYWLDSAAQTPDAAGLGLTAADHPMLGAAVELAGTEGLLLTSLLSVRTHPWLADHVVLGSVLVPGTALVELAVQAGDHVGCPVLDELVVQAPLVLPPDGGVRIQIRVGGPDALNRREIGVHSRRPGSDGPWTLHAQGFLAPDGAASDFDLTAWPPPGAEEVAVDGLYDLLTEQGYGYGPMFQGLTRVWRAEGELFAEVRMAEGGETAGFGLHPALLDTALHTVVFSEGNDTADRGTRAPFEWRGVRLHSTGATVLRVRLVPDGRDALALWLADDTGRPVASVEALVLREISTGQIDAARPEHADALFTVDWSPAAPAPETADAPPRWVVMGADPGLVAPRHTGAEEVAAALAAGERVDAVLTRPLPAPADADDPVADVHLAAHRTLDLVQRWLADDRLSDVRLVVLTENAVAVDGTETPDLAGAAVWGLLRAVQLEQPGRFVLMDTVPGDATALAAAVPAVLASGEPQTAVRGDAVLTPRLARAATAPDETETDRGTPWESGGTVLITGGTGSLGSLVARHLVRAHGVTRLLLTSRRGPDAEGAAELAAELTGLGAHITLAACDAADAGALAATLAAIPAEHPLTAVVHTAGIVQDGTVTALTPESTSAVLRPKADAAWNLHRLTRDAGLTHFVLFSSAAGTFGSPGQANYGAANAFLDALARRRAALGLPATSLAWGLWRQSGGMAGQLDEINLRRLARDGYLPISEETGTSLLDAAGRTPHSALVAAPLDLAAIRAGHQVPWLLRGLVRVPVRRAAEGGGQEGAGSLAQRISALPEADRRGYVLDVIRKEVAEVLGHQSTGAVNTDHQFLQLGFDSLTGVEFRNRLTLSSGVRLPATLIFDHPTPAALAEYLHTRLADALPAPAAAPVAVAAGDAGQDDPIVIVGMACRYPGGVTSPDDLWELVRTSGDGISAFPTDRGWDTEAIYDPDPEHPGTSYTRHGGFLHDAALFDPDFFGISPREALSMDPQQRLLLENSWEAFEHAGIDPTTLKGSDTGVFVGVMYHDYAARVRHTPEELEGYLANGSAGSIASGRIAYSFGFEGAAMTVDTACSSSLLALHLAAQSLRQGETGLALAGGVTVMSTPNTFVEFSRQRGLATDGRCKAFAAAADGTGWAEGVGMLVLERLSDARRNGHRVHAVLRGSAVNQDGASNGLTAPNGPAQERVIRQALANAGLRPAEVDALEAHGTGTRLGDPIEAQALIAAYGRDRPADAPAWLGSLKSNIGHTQAAAGVGGIIKMVQAMRHDTLPASLHVDEPTPYVDWAEGAVELLTEARPWPRGDRPRRAAVSSFGVSGTNVHAIIEEPPAPEPAPAPAPEPEPVSGTGGARVVPWTVTGHTPEAVRRQADRLHAFVAADEELRPADVAHALATTRAALGHGAVLAGGDRDTLLRRLRSLADGGETILPRTAGRVAFLFTGQGSQRIGMGRELYDHVPEFTGAFDEICAEFDRHLDRPLREVVFGEPDLIDRTEYAQPALFAVETALARTLAAWGVRPDLVAGHSIGELAAAHIAGVLTLPDAALLVAARGRLMQALPETGAMVSLRATEDEVAQALKEFPPTLSIAAVNGPRAVVVSGEEEPVLRLAADFERLGRKTRRLTVSHAFHSPSMDAMLAEFGRLAAGLDYREPTVPVVSTVTGERAPEGLLTDPGYWVRNVRETVRFADAARALADRGAAAFVEVGPGGVLTALVGETLDEGDPVALATLRGDRSERETLAETLGRLRLAGVPVDWDRALVPAAPAAPVALPTYSFLRERFWLDVPAETADASALGLTPAQHPLLGAAVRLADSGGVLFTGSVQSGEHPWLGENPVLGAPLLPTGAFLDLAVRAGDEVGHPVLERFALHAPLVLEAGGTTALQVSVAPDDEPGRRVLRIHAGAPEPGAAWTLHAEGFLARSDGEPAAEDGPAAWPPPGEEIPADEVRRLLLAHGQDPEPSGVALTSVHRDGETLYAGVSLPEGAAPEGFGLHPALTEAACMLAMVAEGEPDGGGVTLPSLGGGIRLHATGATTLRVTVRRSGSSGWSLHLADPEGRPVADIASLGLVRLPAAAFTVPERRPHDSLYRVDWTERIPLATGTALRWGTLGDDGLVAVGDRFGGVAAVGDAIAAGVTLDAVLLPSSGRAGVPDAVPGAVTAATHRMLALVTEWLTDERLADTRLVVLTHGAVPGGDADTRDLAAGAVWGLLRSAQSENPDRIVLVDSDDHRMSAAELSALVASGEARIRVRNGTASAPRLARPAPDTARPAAGPGGWRPEGTVLINGGTGALGSRVARHLAAEHGVRHLLLLGRRGPGAEGAAQLKADLAGLGARATIVACDTADRDALAEVLAGIPADRPLTAVVHAAGTLANATFTALTPERLDEVLRPRAEAAWHLHELTRDADLSAFVLFSAVTGVFGGPGQANHGAATGFLDGLAHYRAALGLPATSIAWGLWGEARRSGGATAESDPARFTRDGFLPLTDRDALRLFDAAVAQSDPAPVATSFDLSRVRALDTVPPLLRGLVRTPARRTAATSAAQGDSLAQRLAGRSRADQRDIVLTLIRTEAGAVLGHPDLTGVEKDRPFLDQGFDSLTAVELRNRLTAVTGVRAPATLIFDHPTPQALADHVLAHAAPDETAQPPVFDDLDRLEAGLNGSDYDEETAARITLRLQTLLSRSMETRAGEEPPAAAAPLESASASEIFDFIDNQLGRNAD</sequence>
<evidence type="ECO:0000256" key="5">
    <source>
        <dbReference type="ARBA" id="ARBA00022679"/>
    </source>
</evidence>
<dbReference type="InterPro" id="IPR015083">
    <property type="entry name" value="NorB/c/GfsB-D-like_docking"/>
</dbReference>
<dbReference type="SUPFAM" id="SSF52151">
    <property type="entry name" value="FabD/lysophospholipase-like"/>
    <property type="match status" value="2"/>
</dbReference>
<dbReference type="CDD" id="cd08956">
    <property type="entry name" value="KR_3_FAS_SDR_x"/>
    <property type="match status" value="2"/>
</dbReference>
<feature type="compositionally biased region" description="Pro residues" evidence="10">
    <location>
        <begin position="2219"/>
        <end position="2233"/>
    </location>
</feature>
<accession>A0ABW0AG62</accession>
<dbReference type="Gene3D" id="3.40.50.720">
    <property type="entry name" value="NAD(P)-binding Rossmann-like Domain"/>
    <property type="match status" value="2"/>
</dbReference>
<feature type="compositionally biased region" description="Low complexity" evidence="10">
    <location>
        <begin position="3142"/>
        <end position="3157"/>
    </location>
</feature>
<feature type="domain" description="Carrier" evidence="11">
    <location>
        <begin position="1695"/>
        <end position="1770"/>
    </location>
</feature>
<dbReference type="InterPro" id="IPR014030">
    <property type="entry name" value="Ketoacyl_synth_N"/>
</dbReference>
<dbReference type="InterPro" id="IPR001227">
    <property type="entry name" value="Ac_transferase_dom_sf"/>
</dbReference>
<evidence type="ECO:0000256" key="10">
    <source>
        <dbReference type="SAM" id="MobiDB-lite"/>
    </source>
</evidence>
<dbReference type="InterPro" id="IPR049551">
    <property type="entry name" value="PKS_DH_C"/>
</dbReference>
<evidence type="ECO:0000256" key="9">
    <source>
        <dbReference type="PROSITE-ProRule" id="PRU01363"/>
    </source>
</evidence>
<keyword evidence="8" id="KW-0012">Acyltransferase</keyword>
<dbReference type="SMART" id="SM00826">
    <property type="entry name" value="PKS_DH"/>
    <property type="match status" value="2"/>
</dbReference>
<dbReference type="InterPro" id="IPR016035">
    <property type="entry name" value="Acyl_Trfase/lysoPLipase"/>
</dbReference>
<dbReference type="SUPFAM" id="SSF51735">
    <property type="entry name" value="NAD(P)-binding Rossmann-fold domains"/>
    <property type="match status" value="4"/>
</dbReference>
<dbReference type="SMART" id="SM00827">
    <property type="entry name" value="PKS_AT"/>
    <property type="match status" value="2"/>
</dbReference>
<dbReference type="SUPFAM" id="SSF53901">
    <property type="entry name" value="Thiolase-like"/>
    <property type="match status" value="2"/>
</dbReference>
<dbReference type="CDD" id="cd00833">
    <property type="entry name" value="PKS"/>
    <property type="match status" value="2"/>
</dbReference>
<dbReference type="InterPro" id="IPR013968">
    <property type="entry name" value="PKS_KR"/>
</dbReference>
<feature type="region of interest" description="C-terminal hotdog fold" evidence="9">
    <location>
        <begin position="1070"/>
        <end position="1208"/>
    </location>
</feature>
<evidence type="ECO:0000313" key="14">
    <source>
        <dbReference type="EMBL" id="MFC5152673.1"/>
    </source>
</evidence>
<dbReference type="Gene3D" id="3.10.129.110">
    <property type="entry name" value="Polyketide synthase dehydratase"/>
    <property type="match status" value="2"/>
</dbReference>
<dbReference type="Pfam" id="PF21089">
    <property type="entry name" value="PKS_DH_N"/>
    <property type="match status" value="2"/>
</dbReference>
<evidence type="ECO:0000313" key="15">
    <source>
        <dbReference type="Proteomes" id="UP001596160"/>
    </source>
</evidence>
<dbReference type="Pfam" id="PF00550">
    <property type="entry name" value="PP-binding"/>
    <property type="match status" value="2"/>
</dbReference>
<dbReference type="PROSITE" id="PS52019">
    <property type="entry name" value="PKS_MFAS_DH"/>
    <property type="match status" value="2"/>
</dbReference>
<evidence type="ECO:0000256" key="6">
    <source>
        <dbReference type="ARBA" id="ARBA00023194"/>
    </source>
</evidence>
<feature type="active site" description="Proton donor; for dehydratase activity" evidence="9">
    <location>
        <position position="1129"/>
    </location>
</feature>
<comment type="cofactor">
    <cofactor evidence="1">
        <name>pantetheine 4'-phosphate</name>
        <dbReference type="ChEBI" id="CHEBI:47942"/>
    </cofactor>
</comment>
<reference evidence="15" key="1">
    <citation type="journal article" date="2019" name="Int. J. Syst. Evol. Microbiol.">
        <title>The Global Catalogue of Microorganisms (GCM) 10K type strain sequencing project: providing services to taxonomists for standard genome sequencing and annotation.</title>
        <authorList>
            <consortium name="The Broad Institute Genomics Platform"/>
            <consortium name="The Broad Institute Genome Sequencing Center for Infectious Disease"/>
            <person name="Wu L."/>
            <person name="Ma J."/>
        </authorList>
    </citation>
    <scope>NUCLEOTIDE SEQUENCE [LARGE SCALE GENOMIC DNA]</scope>
    <source>
        <strain evidence="15">PCU 266</strain>
    </source>
</reference>
<feature type="region of interest" description="C-terminal hotdog fold" evidence="9">
    <location>
        <begin position="2826"/>
        <end position="2963"/>
    </location>
</feature>
<dbReference type="PANTHER" id="PTHR43775:SF51">
    <property type="entry name" value="INACTIVE PHENOLPHTHIOCEROL SYNTHESIS POLYKETIDE SYNTHASE TYPE I PKS1-RELATED"/>
    <property type="match status" value="1"/>
</dbReference>
<evidence type="ECO:0000256" key="7">
    <source>
        <dbReference type="ARBA" id="ARBA00023268"/>
    </source>
</evidence>
<dbReference type="Pfam" id="PF08659">
    <property type="entry name" value="KR"/>
    <property type="match status" value="2"/>
</dbReference>
<dbReference type="Pfam" id="PF08990">
    <property type="entry name" value="Docking"/>
    <property type="match status" value="1"/>
</dbReference>
<dbReference type="EMBL" id="JBHSKP010000006">
    <property type="protein sequence ID" value="MFC5152673.1"/>
    <property type="molecule type" value="Genomic_DNA"/>
</dbReference>
<dbReference type="SMART" id="SM01294">
    <property type="entry name" value="PKS_PP_betabranch"/>
    <property type="match status" value="1"/>
</dbReference>
<dbReference type="InterPro" id="IPR020806">
    <property type="entry name" value="PKS_PP-bd"/>
</dbReference>
<keyword evidence="3" id="KW-0596">Phosphopantetheine</keyword>
<feature type="domain" description="Carrier" evidence="11">
    <location>
        <begin position="3445"/>
        <end position="3520"/>
    </location>
</feature>
<dbReference type="SMART" id="SM00823">
    <property type="entry name" value="PKS_PP"/>
    <property type="match status" value="2"/>
</dbReference>
<feature type="active site" description="Proton acceptor; for dehydratase activity" evidence="9">
    <location>
        <position position="967"/>
    </location>
</feature>
<dbReference type="InterPro" id="IPR032821">
    <property type="entry name" value="PKS_assoc"/>
</dbReference>
<dbReference type="InterPro" id="IPR016039">
    <property type="entry name" value="Thiolase-like"/>
</dbReference>
<dbReference type="InterPro" id="IPR020807">
    <property type="entry name" value="PKS_DH"/>
</dbReference>
<evidence type="ECO:0000256" key="8">
    <source>
        <dbReference type="ARBA" id="ARBA00023315"/>
    </source>
</evidence>
<evidence type="ECO:0000256" key="3">
    <source>
        <dbReference type="ARBA" id="ARBA00022450"/>
    </source>
</evidence>
<evidence type="ECO:0000256" key="1">
    <source>
        <dbReference type="ARBA" id="ARBA00001957"/>
    </source>
</evidence>
<dbReference type="InterPro" id="IPR014043">
    <property type="entry name" value="Acyl_transferase_dom"/>
</dbReference>
<dbReference type="InterPro" id="IPR050091">
    <property type="entry name" value="PKS_NRPS_Biosynth_Enz"/>
</dbReference>
<protein>
    <submittedName>
        <fullName evidence="14">Type I polyketide synthase</fullName>
    </submittedName>
</protein>
<dbReference type="PROSITE" id="PS50075">
    <property type="entry name" value="CARRIER"/>
    <property type="match status" value="2"/>
</dbReference>
<dbReference type="InterPro" id="IPR009081">
    <property type="entry name" value="PP-bd_ACP"/>
</dbReference>
<evidence type="ECO:0000259" key="13">
    <source>
        <dbReference type="PROSITE" id="PS52019"/>
    </source>
</evidence>